<name>A0A0F9UAW8_9ZZZZ</name>
<evidence type="ECO:0008006" key="2">
    <source>
        <dbReference type="Google" id="ProtNLM"/>
    </source>
</evidence>
<comment type="caution">
    <text evidence="1">The sequence shown here is derived from an EMBL/GenBank/DDBJ whole genome shotgun (WGS) entry which is preliminary data.</text>
</comment>
<reference evidence="1" key="1">
    <citation type="journal article" date="2015" name="Nature">
        <title>Complex archaea that bridge the gap between prokaryotes and eukaryotes.</title>
        <authorList>
            <person name="Spang A."/>
            <person name="Saw J.H."/>
            <person name="Jorgensen S.L."/>
            <person name="Zaremba-Niedzwiedzka K."/>
            <person name="Martijn J."/>
            <person name="Lind A.E."/>
            <person name="van Eijk R."/>
            <person name="Schleper C."/>
            <person name="Guy L."/>
            <person name="Ettema T.J."/>
        </authorList>
    </citation>
    <scope>NUCLEOTIDE SEQUENCE</scope>
</reference>
<protein>
    <recommendedName>
        <fullName evidence="2">Terminase small subunit</fullName>
    </recommendedName>
</protein>
<dbReference type="AlphaFoldDB" id="A0A0F9UAW8"/>
<dbReference type="InterPro" id="IPR038713">
    <property type="entry name" value="Terminase_Gp1_N_sf"/>
</dbReference>
<gene>
    <name evidence="1" type="ORF">LCGC14_0629330</name>
</gene>
<organism evidence="1">
    <name type="scientific">marine sediment metagenome</name>
    <dbReference type="NCBI Taxonomy" id="412755"/>
    <lineage>
        <taxon>unclassified sequences</taxon>
        <taxon>metagenomes</taxon>
        <taxon>ecological metagenomes</taxon>
    </lineage>
</organism>
<proteinExistence type="predicted"/>
<dbReference type="EMBL" id="LAZR01001096">
    <property type="protein sequence ID" value="KKN50763.1"/>
    <property type="molecule type" value="Genomic_DNA"/>
</dbReference>
<accession>A0A0F9UAW8</accession>
<sequence>MLTQKQESFALNLFSGMKQREAYLSAGYSAKQLSSTIDENASRMAADSKVKARIEELRLPAVNSTKMLVAEREEKLSEFGRETIEGKFGISRQSNIAAIQELNKMDKLYTDSPATYQDNRVVNIIVSSEKAKELTERVGDFGIFNREE</sequence>
<dbReference type="Gene3D" id="1.10.10.1400">
    <property type="entry name" value="Terminase, small subunit, N-terminal DNA-binding domain, HTH motif"/>
    <property type="match status" value="1"/>
</dbReference>
<dbReference type="GO" id="GO:0051276">
    <property type="term" value="P:chromosome organization"/>
    <property type="evidence" value="ECO:0007669"/>
    <property type="project" value="InterPro"/>
</dbReference>
<evidence type="ECO:0000313" key="1">
    <source>
        <dbReference type="EMBL" id="KKN50763.1"/>
    </source>
</evidence>